<keyword evidence="3" id="KW-1185">Reference proteome</keyword>
<feature type="non-terminal residue" evidence="2">
    <location>
        <position position="1"/>
    </location>
</feature>
<dbReference type="Gene3D" id="2.30.30.100">
    <property type="match status" value="1"/>
</dbReference>
<evidence type="ECO:0000313" key="3">
    <source>
        <dbReference type="Proteomes" id="UP000053257"/>
    </source>
</evidence>
<evidence type="ECO:0000259" key="1">
    <source>
        <dbReference type="Pfam" id="PF01423"/>
    </source>
</evidence>
<dbReference type="STRING" id="745531.A0A0C3SEF4"/>
<dbReference type="GO" id="GO:0031417">
    <property type="term" value="C:NatC complex"/>
    <property type="evidence" value="ECO:0007669"/>
    <property type="project" value="InterPro"/>
</dbReference>
<dbReference type="Pfam" id="PF01423">
    <property type="entry name" value="LSM"/>
    <property type="match status" value="1"/>
</dbReference>
<protein>
    <recommendedName>
        <fullName evidence="1">Sm domain-containing protein</fullName>
    </recommendedName>
</protein>
<reference evidence="2 3" key="1">
    <citation type="journal article" date="2014" name="PLoS Genet.">
        <title>Analysis of the Phlebiopsis gigantea genome, transcriptome and secretome provides insight into its pioneer colonization strategies of wood.</title>
        <authorList>
            <person name="Hori C."/>
            <person name="Ishida T."/>
            <person name="Igarashi K."/>
            <person name="Samejima M."/>
            <person name="Suzuki H."/>
            <person name="Master E."/>
            <person name="Ferreira P."/>
            <person name="Ruiz-Duenas F.J."/>
            <person name="Held B."/>
            <person name="Canessa P."/>
            <person name="Larrondo L.F."/>
            <person name="Schmoll M."/>
            <person name="Druzhinina I.S."/>
            <person name="Kubicek C.P."/>
            <person name="Gaskell J.A."/>
            <person name="Kersten P."/>
            <person name="St John F."/>
            <person name="Glasner J."/>
            <person name="Sabat G."/>
            <person name="Splinter BonDurant S."/>
            <person name="Syed K."/>
            <person name="Yadav J."/>
            <person name="Mgbeahuruike A.C."/>
            <person name="Kovalchuk A."/>
            <person name="Asiegbu F.O."/>
            <person name="Lackner G."/>
            <person name="Hoffmeister D."/>
            <person name="Rencoret J."/>
            <person name="Gutierrez A."/>
            <person name="Sun H."/>
            <person name="Lindquist E."/>
            <person name="Barry K."/>
            <person name="Riley R."/>
            <person name="Grigoriev I.V."/>
            <person name="Henrissat B."/>
            <person name="Kues U."/>
            <person name="Berka R.M."/>
            <person name="Martinez A.T."/>
            <person name="Covert S.F."/>
            <person name="Blanchette R.A."/>
            <person name="Cullen D."/>
        </authorList>
    </citation>
    <scope>NUCLEOTIDE SEQUENCE [LARGE SCALE GENOMIC DNA]</scope>
    <source>
        <strain evidence="2 3">11061_1 CR5-6</strain>
    </source>
</reference>
<dbReference type="InterPro" id="IPR001163">
    <property type="entry name" value="Sm_dom_euk/arc"/>
</dbReference>
<dbReference type="HOGENOM" id="CLU_076902_4_5_1"/>
<dbReference type="AlphaFoldDB" id="A0A0C3SEF4"/>
<dbReference type="CDD" id="cd06168">
    <property type="entry name" value="LSMD1"/>
    <property type="match status" value="1"/>
</dbReference>
<feature type="non-terminal residue" evidence="2">
    <location>
        <position position="73"/>
    </location>
</feature>
<gene>
    <name evidence="2" type="ORF">PHLGIDRAFT_45384</name>
</gene>
<name>A0A0C3SEF4_PHLG1</name>
<dbReference type="PANTHER" id="PTHR10701:SF5">
    <property type="entry name" value="N-ALPHA-ACETYLTRANSFERASE 38, NATC AUXILIARY SUBUNIT"/>
    <property type="match status" value="1"/>
</dbReference>
<dbReference type="InterPro" id="IPR034110">
    <property type="entry name" value="LSMD1_Sm"/>
</dbReference>
<feature type="domain" description="Sm" evidence="1">
    <location>
        <begin position="4"/>
        <end position="63"/>
    </location>
</feature>
<organism evidence="2 3">
    <name type="scientific">Phlebiopsis gigantea (strain 11061_1 CR5-6)</name>
    <name type="common">White-rot fungus</name>
    <name type="synonym">Peniophora gigantea</name>
    <dbReference type="NCBI Taxonomy" id="745531"/>
    <lineage>
        <taxon>Eukaryota</taxon>
        <taxon>Fungi</taxon>
        <taxon>Dikarya</taxon>
        <taxon>Basidiomycota</taxon>
        <taxon>Agaricomycotina</taxon>
        <taxon>Agaricomycetes</taxon>
        <taxon>Polyporales</taxon>
        <taxon>Phanerochaetaceae</taxon>
        <taxon>Phlebiopsis</taxon>
    </lineage>
</organism>
<accession>A0A0C3SEF4</accession>
<dbReference type="EMBL" id="KN840438">
    <property type="protein sequence ID" value="KIP12692.1"/>
    <property type="molecule type" value="Genomic_DNA"/>
</dbReference>
<dbReference type="Proteomes" id="UP000053257">
    <property type="component" value="Unassembled WGS sequence"/>
</dbReference>
<dbReference type="OrthoDB" id="368909at2759"/>
<evidence type="ECO:0000313" key="2">
    <source>
        <dbReference type="EMBL" id="KIP12692.1"/>
    </source>
</evidence>
<proteinExistence type="predicted"/>
<dbReference type="InterPro" id="IPR010920">
    <property type="entry name" value="LSM_dom_sf"/>
</dbReference>
<dbReference type="PANTHER" id="PTHR10701">
    <property type="entry name" value="SMALL NUCLEAR RIBONUCLEOPROTEIN-ASSOCIATED PROTEIN B AND N"/>
    <property type="match status" value="1"/>
</dbReference>
<dbReference type="InterPro" id="IPR050914">
    <property type="entry name" value="snRNP_SmB/NAA38-like"/>
</dbReference>
<sequence length="73" mass="8355">VQRLRSLFNQMLRVTIRDGRVFLGTFAGTDRLLNILLLNADEYRFAPPQHANPHGRFVGLILIPWRLVAKAEA</sequence>
<dbReference type="SUPFAM" id="SSF50182">
    <property type="entry name" value="Sm-like ribonucleoproteins"/>
    <property type="match status" value="1"/>
</dbReference>